<keyword evidence="3" id="KW-0804">Transcription</keyword>
<feature type="domain" description="HTH araC/xylS-type" evidence="5">
    <location>
        <begin position="264"/>
        <end position="372"/>
    </location>
</feature>
<feature type="transmembrane region" description="Helical" evidence="4">
    <location>
        <begin position="222"/>
        <end position="241"/>
    </location>
</feature>
<reference evidence="6 7" key="1">
    <citation type="submission" date="2021-08" db="EMBL/GenBank/DDBJ databases">
        <title>The genome sequence of Chitinophaga sp. B61.</title>
        <authorList>
            <person name="Zhang X."/>
        </authorList>
    </citation>
    <scope>NUCLEOTIDE SEQUENCE [LARGE SCALE GENOMIC DNA]</scope>
    <source>
        <strain evidence="6 7">B61</strain>
    </source>
</reference>
<evidence type="ECO:0000313" key="7">
    <source>
        <dbReference type="Proteomes" id="UP000812961"/>
    </source>
</evidence>
<dbReference type="SMART" id="SM00342">
    <property type="entry name" value="HTH_ARAC"/>
    <property type="match status" value="1"/>
</dbReference>
<evidence type="ECO:0000313" key="6">
    <source>
        <dbReference type="EMBL" id="MBW8685986.1"/>
    </source>
</evidence>
<feature type="transmembrane region" description="Helical" evidence="4">
    <location>
        <begin position="68"/>
        <end position="89"/>
    </location>
</feature>
<feature type="transmembrane region" description="Helical" evidence="4">
    <location>
        <begin position="110"/>
        <end position="132"/>
    </location>
</feature>
<gene>
    <name evidence="6" type="ORF">K1Y79_16725</name>
</gene>
<sequence length="379" mass="43439">MNFSGIFSTMLSLGALQGFIMSGLLFFARKRPARDRLLALVILLIATACLNLYLNYASWVGSVPLVGFLLNFVPLIIIMPIGPLIYFYVRSTLDPAFVVTRQHRLHFCPIIIDMVPQLAAVIYVAGIVTGVLDRRPQPWVTFIDTYNVYSDILRWLSMTLYVYFSYRYMVATPISNQQHLQWIRQFLKVFLVFQLIWLVYLVPYVIPRYTDWLLDKVDWYPVYIPMVILTYYLGIKGYMLTAAGEMPVVKSPAVTQPIAASVVSEAVFLLVNAMEQDQLYLNPELNLSIVARYTGLPQKTISAVLNQHLQKSFNEFVNEYRIAAFKQKIAESRQEQFTILSLALESGFNSLPTFQRAFRNNTGMSPREYMNNPGKVIKS</sequence>
<feature type="transmembrane region" description="Helical" evidence="4">
    <location>
        <begin position="182"/>
        <end position="202"/>
    </location>
</feature>
<dbReference type="RefSeq" id="WP_220251310.1">
    <property type="nucleotide sequence ID" value="NZ_JAICCF010000003.1"/>
</dbReference>
<name>A0ABS7GF21_9BACT</name>
<evidence type="ECO:0000256" key="4">
    <source>
        <dbReference type="SAM" id="Phobius"/>
    </source>
</evidence>
<accession>A0ABS7GF21</accession>
<comment type="caution">
    <text evidence="6">The sequence shown here is derived from an EMBL/GenBank/DDBJ whole genome shotgun (WGS) entry which is preliminary data.</text>
</comment>
<feature type="transmembrane region" description="Helical" evidence="4">
    <location>
        <begin position="152"/>
        <end position="170"/>
    </location>
</feature>
<proteinExistence type="predicted"/>
<dbReference type="InterPro" id="IPR009057">
    <property type="entry name" value="Homeodomain-like_sf"/>
</dbReference>
<keyword evidence="2" id="KW-0238">DNA-binding</keyword>
<dbReference type="SUPFAM" id="SSF46689">
    <property type="entry name" value="Homeodomain-like"/>
    <property type="match status" value="1"/>
</dbReference>
<dbReference type="Gene3D" id="1.10.10.60">
    <property type="entry name" value="Homeodomain-like"/>
    <property type="match status" value="1"/>
</dbReference>
<evidence type="ECO:0000256" key="3">
    <source>
        <dbReference type="ARBA" id="ARBA00023163"/>
    </source>
</evidence>
<feature type="transmembrane region" description="Helical" evidence="4">
    <location>
        <begin position="37"/>
        <end position="56"/>
    </location>
</feature>
<keyword evidence="4" id="KW-0812">Transmembrane</keyword>
<feature type="transmembrane region" description="Helical" evidence="4">
    <location>
        <begin position="6"/>
        <end position="28"/>
    </location>
</feature>
<dbReference type="Pfam" id="PF12833">
    <property type="entry name" value="HTH_18"/>
    <property type="match status" value="1"/>
</dbReference>
<keyword evidence="4" id="KW-1133">Transmembrane helix</keyword>
<organism evidence="6 7">
    <name type="scientific">Chitinophaga rhizophila</name>
    <dbReference type="NCBI Taxonomy" id="2866212"/>
    <lineage>
        <taxon>Bacteria</taxon>
        <taxon>Pseudomonadati</taxon>
        <taxon>Bacteroidota</taxon>
        <taxon>Chitinophagia</taxon>
        <taxon>Chitinophagales</taxon>
        <taxon>Chitinophagaceae</taxon>
        <taxon>Chitinophaga</taxon>
    </lineage>
</organism>
<evidence type="ECO:0000256" key="1">
    <source>
        <dbReference type="ARBA" id="ARBA00023015"/>
    </source>
</evidence>
<keyword evidence="7" id="KW-1185">Reference proteome</keyword>
<dbReference type="PANTHER" id="PTHR43280:SF29">
    <property type="entry name" value="ARAC-FAMILY TRANSCRIPTIONAL REGULATOR"/>
    <property type="match status" value="1"/>
</dbReference>
<evidence type="ECO:0000259" key="5">
    <source>
        <dbReference type="PROSITE" id="PS01124"/>
    </source>
</evidence>
<dbReference type="EMBL" id="JAICCF010000003">
    <property type="protein sequence ID" value="MBW8685986.1"/>
    <property type="molecule type" value="Genomic_DNA"/>
</dbReference>
<protein>
    <submittedName>
        <fullName evidence="6">Helix-turn-helix domain-containing protein</fullName>
    </submittedName>
</protein>
<dbReference type="PANTHER" id="PTHR43280">
    <property type="entry name" value="ARAC-FAMILY TRANSCRIPTIONAL REGULATOR"/>
    <property type="match status" value="1"/>
</dbReference>
<evidence type="ECO:0000256" key="2">
    <source>
        <dbReference type="ARBA" id="ARBA00023125"/>
    </source>
</evidence>
<keyword evidence="4" id="KW-0472">Membrane</keyword>
<dbReference type="PROSITE" id="PS01124">
    <property type="entry name" value="HTH_ARAC_FAMILY_2"/>
    <property type="match status" value="1"/>
</dbReference>
<dbReference type="Proteomes" id="UP000812961">
    <property type="component" value="Unassembled WGS sequence"/>
</dbReference>
<dbReference type="InterPro" id="IPR018060">
    <property type="entry name" value="HTH_AraC"/>
</dbReference>
<keyword evidence="1" id="KW-0805">Transcription regulation</keyword>